<feature type="transmembrane region" description="Helical" evidence="1">
    <location>
        <begin position="18"/>
        <end position="38"/>
    </location>
</feature>
<protein>
    <submittedName>
        <fullName evidence="2">Uncharacterized protein</fullName>
    </submittedName>
</protein>
<evidence type="ECO:0000313" key="3">
    <source>
        <dbReference type="Proteomes" id="UP000263642"/>
    </source>
</evidence>
<evidence type="ECO:0000256" key="1">
    <source>
        <dbReference type="SAM" id="Phobius"/>
    </source>
</evidence>
<name>A0A3D3REW4_9PLAN</name>
<gene>
    <name evidence="2" type="ORF">DIT97_31860</name>
</gene>
<comment type="caution">
    <text evidence="2">The sequence shown here is derived from an EMBL/GenBank/DDBJ whole genome shotgun (WGS) entry which is preliminary data.</text>
</comment>
<keyword evidence="1" id="KW-0472">Membrane</keyword>
<dbReference type="AlphaFoldDB" id="A0A3D3REW4"/>
<dbReference type="Proteomes" id="UP000263642">
    <property type="component" value="Unassembled WGS sequence"/>
</dbReference>
<accession>A0A3D3REW4</accession>
<keyword evidence="1" id="KW-1133">Transmembrane helix</keyword>
<sequence>MQTVIARYQFELKPRTTFSIPSVLSLIMTAAFLPLFLFSQNTAHASEKANDPNIIYILADDKN</sequence>
<evidence type="ECO:0000313" key="2">
    <source>
        <dbReference type="EMBL" id="HCO27374.1"/>
    </source>
</evidence>
<keyword evidence="1" id="KW-0812">Transmembrane</keyword>
<organism evidence="2 3">
    <name type="scientific">Gimesia maris</name>
    <dbReference type="NCBI Taxonomy" id="122"/>
    <lineage>
        <taxon>Bacteria</taxon>
        <taxon>Pseudomonadati</taxon>
        <taxon>Planctomycetota</taxon>
        <taxon>Planctomycetia</taxon>
        <taxon>Planctomycetales</taxon>
        <taxon>Planctomycetaceae</taxon>
        <taxon>Gimesia</taxon>
    </lineage>
</organism>
<proteinExistence type="predicted"/>
<reference evidence="2 3" key="1">
    <citation type="journal article" date="2018" name="Nat. Biotechnol.">
        <title>A standardized bacterial taxonomy based on genome phylogeny substantially revises the tree of life.</title>
        <authorList>
            <person name="Parks D.H."/>
            <person name="Chuvochina M."/>
            <person name="Waite D.W."/>
            <person name="Rinke C."/>
            <person name="Skarshewski A."/>
            <person name="Chaumeil P.A."/>
            <person name="Hugenholtz P."/>
        </authorList>
    </citation>
    <scope>NUCLEOTIDE SEQUENCE [LARGE SCALE GENOMIC DNA]</scope>
    <source>
        <strain evidence="2">UBA9375</strain>
    </source>
</reference>
<dbReference type="EMBL" id="DQAY01000196">
    <property type="protein sequence ID" value="HCO27374.1"/>
    <property type="molecule type" value="Genomic_DNA"/>
</dbReference>